<evidence type="ECO:0000313" key="1">
    <source>
        <dbReference type="EMBL" id="RAO74322.1"/>
    </source>
</evidence>
<dbReference type="EMBL" id="MIKG01000034">
    <property type="protein sequence ID" value="RAO74322.1"/>
    <property type="molecule type" value="Genomic_DNA"/>
</dbReference>
<dbReference type="GeneID" id="63799548"/>
<reference evidence="1 2" key="1">
    <citation type="journal article" date="2017" name="Biotechnol. Biofuels">
        <title>Differential beta-glucosidase expression as a function of carbon source availability in Talaromyces amestolkiae: a genomic and proteomic approach.</title>
        <authorList>
            <person name="de Eugenio L.I."/>
            <person name="Mendez-Liter J.A."/>
            <person name="Nieto-Dominguez M."/>
            <person name="Alonso L."/>
            <person name="Gil-Munoz J."/>
            <person name="Barriuso J."/>
            <person name="Prieto A."/>
            <person name="Martinez M.J."/>
        </authorList>
    </citation>
    <scope>NUCLEOTIDE SEQUENCE [LARGE SCALE GENOMIC DNA]</scope>
    <source>
        <strain evidence="1 2">CIB</strain>
    </source>
</reference>
<evidence type="ECO:0000313" key="2">
    <source>
        <dbReference type="Proteomes" id="UP000249363"/>
    </source>
</evidence>
<accession>A0A364LEV8</accession>
<dbReference type="OrthoDB" id="4232626at2759"/>
<dbReference type="STRING" id="1196081.A0A364LEV8"/>
<organism evidence="1 2">
    <name type="scientific">Talaromyces amestolkiae</name>
    <dbReference type="NCBI Taxonomy" id="1196081"/>
    <lineage>
        <taxon>Eukaryota</taxon>
        <taxon>Fungi</taxon>
        <taxon>Dikarya</taxon>
        <taxon>Ascomycota</taxon>
        <taxon>Pezizomycotina</taxon>
        <taxon>Eurotiomycetes</taxon>
        <taxon>Eurotiomycetidae</taxon>
        <taxon>Eurotiales</taxon>
        <taxon>Trichocomaceae</taxon>
        <taxon>Talaromyces</taxon>
        <taxon>Talaromyces sect. Talaromyces</taxon>
    </lineage>
</organism>
<keyword evidence="2" id="KW-1185">Reference proteome</keyword>
<name>A0A364LEV8_TALAM</name>
<dbReference type="RefSeq" id="XP_040738836.1">
    <property type="nucleotide sequence ID" value="XM_040872953.1"/>
</dbReference>
<comment type="caution">
    <text evidence="1">The sequence shown here is derived from an EMBL/GenBank/DDBJ whole genome shotgun (WGS) entry which is preliminary data.</text>
</comment>
<dbReference type="Proteomes" id="UP000249363">
    <property type="component" value="Unassembled WGS sequence"/>
</dbReference>
<gene>
    <name evidence="1" type="ORF">BHQ10_010334</name>
</gene>
<proteinExistence type="predicted"/>
<dbReference type="AlphaFoldDB" id="A0A364LEV8"/>
<sequence length="215" mass="24406">MIKLTLKSPQGGRRIGETFIRKCVVQDHLVITKDSTAGRIHLVKYVENHGVINTHDDVPEAIREQLFAEERQQIDRRQKSPNLPASSSALPAININVLPTPSSQQLSCSYGDQSKSSRIEQAHSFKISESFEEALENYANWHLGRVSTVNSREHIIRARDIALEKCLDLQQIFIDNDPESFPGVAIGMARRFANDIPLWLEDREHRNGTEEPENE</sequence>
<protein>
    <submittedName>
        <fullName evidence="1">Uncharacterized protein</fullName>
    </submittedName>
</protein>